<dbReference type="Pfam" id="PF08817">
    <property type="entry name" value="YukD"/>
    <property type="match status" value="1"/>
</dbReference>
<dbReference type="InterPro" id="IPR044049">
    <property type="entry name" value="EccD_transm"/>
</dbReference>
<feature type="transmembrane region" description="Helical" evidence="7">
    <location>
        <begin position="271"/>
        <end position="289"/>
    </location>
</feature>
<keyword evidence="5 7" id="KW-1133">Transmembrane helix</keyword>
<feature type="transmembrane region" description="Helical" evidence="7">
    <location>
        <begin position="464"/>
        <end position="484"/>
    </location>
</feature>
<keyword evidence="4 7" id="KW-0812">Transmembrane</keyword>
<evidence type="ECO:0000256" key="3">
    <source>
        <dbReference type="ARBA" id="ARBA00022475"/>
    </source>
</evidence>
<comment type="caution">
    <text evidence="9">The sequence shown here is derived from an EMBL/GenBank/DDBJ whole genome shotgun (WGS) entry which is preliminary data.</text>
</comment>
<dbReference type="RefSeq" id="WP_211040372.1">
    <property type="nucleotide sequence ID" value="NZ_JAELVF020000004.1"/>
</dbReference>
<dbReference type="GO" id="GO:0005886">
    <property type="term" value="C:plasma membrane"/>
    <property type="evidence" value="ECO:0007669"/>
    <property type="project" value="UniProtKB-SubCell"/>
</dbReference>
<dbReference type="InterPro" id="IPR006707">
    <property type="entry name" value="T7SS_EccD"/>
</dbReference>
<accession>A0A949N3Z1</accession>
<evidence type="ECO:0000313" key="10">
    <source>
        <dbReference type="Proteomes" id="UP000694501"/>
    </source>
</evidence>
<dbReference type="NCBIfam" id="TIGR03920">
    <property type="entry name" value="T7SS_EccD"/>
    <property type="match status" value="1"/>
</dbReference>
<feature type="domain" description="EccD-like transmembrane" evidence="8">
    <location>
        <begin position="130"/>
        <end position="493"/>
    </location>
</feature>
<feature type="transmembrane region" description="Helical" evidence="7">
    <location>
        <begin position="344"/>
        <end position="363"/>
    </location>
</feature>
<sequence length="496" mass="50714">MTTPPSTATTFSRSSATTGYCRVTVVATGSRIDVALPEDVPVADLYPEVQRLTGQAPGEGELVGHHLVRRDGSVLDSARTLLGLRVTDGEVLTLRPFARSLPPVVFDDVSDAVATAVTRDRTLWNDRYLRTSGLVGAVALMSLMALVLWFADAAGRDMHGLPGVVAAVTAVLLLVLAPVRARFYDDTGSATALGLAALPHAALAGSALLSLQDGHGVGRLQFLLACAAVLVAAVVMISAMPGNDAFFVGAAVLGTTGVLATFGAILGDGSALAAASVCAPVAIGVLAFLPGMSARFARLPIGYAAPRSGYDGSDNSEEDPFAPADPGPIDAERIAAQARRGHEVLIGLVGGFSAVVVGSAAVLGFSGNLWAQLLALASGLALLMRARLFRYSAQVACAMVAGATALTLLVVGLVLNSTELLGGSQGSGLRTLWLSAALAAGALLLMAIALIVPRSGLTPFWGRLLDIVEITVLLSLTPLCLAVLDVYTSARSLTSG</sequence>
<dbReference type="InterPro" id="IPR024962">
    <property type="entry name" value="YukD-like"/>
</dbReference>
<reference evidence="9" key="1">
    <citation type="submission" date="2021-06" db="EMBL/GenBank/DDBJ databases">
        <title>Sequencing of actinobacteria type strains.</title>
        <authorList>
            <person name="Nguyen G.-S."/>
            <person name="Wentzel A."/>
        </authorList>
    </citation>
    <scope>NUCLEOTIDE SEQUENCE</scope>
    <source>
        <strain evidence="9">P38-E01</strain>
    </source>
</reference>
<evidence type="ECO:0000256" key="5">
    <source>
        <dbReference type="ARBA" id="ARBA00022989"/>
    </source>
</evidence>
<comment type="similarity">
    <text evidence="2">Belongs to the EccD/Snm4 family.</text>
</comment>
<keyword evidence="10" id="KW-1185">Reference proteome</keyword>
<protein>
    <submittedName>
        <fullName evidence="9">Type VII secretion integral membrane protein EccD</fullName>
    </submittedName>
</protein>
<evidence type="ECO:0000256" key="4">
    <source>
        <dbReference type="ARBA" id="ARBA00022692"/>
    </source>
</evidence>
<dbReference type="Proteomes" id="UP000694501">
    <property type="component" value="Unassembled WGS sequence"/>
</dbReference>
<feature type="transmembrane region" description="Helical" evidence="7">
    <location>
        <begin position="191"/>
        <end position="211"/>
    </location>
</feature>
<feature type="transmembrane region" description="Helical" evidence="7">
    <location>
        <begin position="431"/>
        <end position="452"/>
    </location>
</feature>
<evidence type="ECO:0000256" key="2">
    <source>
        <dbReference type="ARBA" id="ARBA00006162"/>
    </source>
</evidence>
<evidence type="ECO:0000313" key="9">
    <source>
        <dbReference type="EMBL" id="MBU7600560.1"/>
    </source>
</evidence>
<keyword evidence="3" id="KW-1003">Cell membrane</keyword>
<comment type="subcellular location">
    <subcellularLocation>
        <location evidence="1">Cell membrane</location>
        <topology evidence="1">Multi-pass membrane protein</topology>
    </subcellularLocation>
</comment>
<evidence type="ECO:0000256" key="6">
    <source>
        <dbReference type="ARBA" id="ARBA00023136"/>
    </source>
</evidence>
<feature type="transmembrane region" description="Helical" evidence="7">
    <location>
        <begin position="395"/>
        <end position="415"/>
    </location>
</feature>
<gene>
    <name evidence="9" type="primary">eccD</name>
    <name evidence="9" type="ORF">JGS22_023745</name>
</gene>
<dbReference type="AlphaFoldDB" id="A0A949N3Z1"/>
<feature type="transmembrane region" description="Helical" evidence="7">
    <location>
        <begin position="128"/>
        <end position="149"/>
    </location>
</feature>
<name>A0A949N3Z1_9ACTN</name>
<dbReference type="EMBL" id="JAELVF020000004">
    <property type="protein sequence ID" value="MBU7600560.1"/>
    <property type="molecule type" value="Genomic_DNA"/>
</dbReference>
<dbReference type="Gene3D" id="3.10.20.90">
    <property type="entry name" value="Phosphatidylinositol 3-kinase Catalytic Subunit, Chain A, domain 1"/>
    <property type="match status" value="1"/>
</dbReference>
<keyword evidence="6 7" id="KW-0472">Membrane</keyword>
<proteinExistence type="inferred from homology"/>
<dbReference type="PIRSF" id="PIRSF017804">
    <property type="entry name" value="Secretion_EccD1"/>
    <property type="match status" value="1"/>
</dbReference>
<dbReference type="Pfam" id="PF19053">
    <property type="entry name" value="EccD"/>
    <property type="match status" value="1"/>
</dbReference>
<evidence type="ECO:0000259" key="8">
    <source>
        <dbReference type="Pfam" id="PF19053"/>
    </source>
</evidence>
<feature type="transmembrane region" description="Helical" evidence="7">
    <location>
        <begin position="217"/>
        <end position="238"/>
    </location>
</feature>
<evidence type="ECO:0000256" key="1">
    <source>
        <dbReference type="ARBA" id="ARBA00004651"/>
    </source>
</evidence>
<feature type="transmembrane region" description="Helical" evidence="7">
    <location>
        <begin position="161"/>
        <end position="179"/>
    </location>
</feature>
<feature type="transmembrane region" description="Helical" evidence="7">
    <location>
        <begin position="245"/>
        <end position="265"/>
    </location>
</feature>
<organism evidence="9 10">
    <name type="scientific">Streptomyces tardus</name>
    <dbReference type="NCBI Taxonomy" id="2780544"/>
    <lineage>
        <taxon>Bacteria</taxon>
        <taxon>Bacillati</taxon>
        <taxon>Actinomycetota</taxon>
        <taxon>Actinomycetes</taxon>
        <taxon>Kitasatosporales</taxon>
        <taxon>Streptomycetaceae</taxon>
        <taxon>Streptomyces</taxon>
    </lineage>
</organism>
<evidence type="ECO:0000256" key="7">
    <source>
        <dbReference type="SAM" id="Phobius"/>
    </source>
</evidence>
<feature type="transmembrane region" description="Helical" evidence="7">
    <location>
        <begin position="369"/>
        <end position="388"/>
    </location>
</feature>